<proteinExistence type="predicted"/>
<gene>
    <name evidence="1" type="ordered locus">BpOF4_20119</name>
</gene>
<dbReference type="Proteomes" id="UP000001544">
    <property type="component" value="Plasmid pBpOF4-01"/>
</dbReference>
<dbReference type="EMBL" id="CP001879">
    <property type="protein sequence ID" value="ADC52023.1"/>
    <property type="molecule type" value="Genomic_DNA"/>
</dbReference>
<sequence>MDQVKPLTFQIEEIQARFELFVSNVFLNDENNVVRTEILPKLWEVSVPEKDFKVLVECKNIGNWHGVEQWCAVVTEPNGDSSNFLLFEEEIKVWLEEQRRMRGIES</sequence>
<keyword evidence="2" id="KW-1185">Reference proteome</keyword>
<dbReference type="KEGG" id="bpf:BpOF4_20119"/>
<evidence type="ECO:0000313" key="2">
    <source>
        <dbReference type="Proteomes" id="UP000001544"/>
    </source>
</evidence>
<dbReference type="eggNOG" id="ENOG5031A21">
    <property type="taxonomic scope" value="Bacteria"/>
</dbReference>
<organism evidence="1 2">
    <name type="scientific">Alkalihalophilus pseudofirmus (strain ATCC BAA-2126 / JCM 17055 / OF4)</name>
    <name type="common">Bacillus pseudofirmus</name>
    <dbReference type="NCBI Taxonomy" id="398511"/>
    <lineage>
        <taxon>Bacteria</taxon>
        <taxon>Bacillati</taxon>
        <taxon>Bacillota</taxon>
        <taxon>Bacilli</taxon>
        <taxon>Bacillales</taxon>
        <taxon>Bacillaceae</taxon>
        <taxon>Alkalihalophilus</taxon>
    </lineage>
</organism>
<keyword evidence="1" id="KW-0614">Plasmid</keyword>
<dbReference type="AlphaFoldDB" id="D3G0Z7"/>
<name>D3G0Z7_ALKPO</name>
<geneLocation type="plasmid" evidence="1 2">
    <name>pBpOF4-01</name>
</geneLocation>
<accession>D3G0Z7</accession>
<dbReference type="HOGENOM" id="CLU_2258048_0_0_9"/>
<dbReference type="RefSeq" id="WP_012960952.1">
    <property type="nucleotide sequence ID" value="NC_013792.1"/>
</dbReference>
<evidence type="ECO:0000313" key="1">
    <source>
        <dbReference type="EMBL" id="ADC52023.1"/>
    </source>
</evidence>
<reference evidence="1 2" key="1">
    <citation type="journal article" date="2011" name="Environ. Microbiol.">
        <title>Genome of alkaliphilic Bacillus pseudofirmus OF4 reveals adaptations that support the ability to grow in an external pH range from 7.5 to 11.4.</title>
        <authorList>
            <person name="Janto B."/>
            <person name="Ahmed A."/>
            <person name="Ito M."/>
            <person name="Liu J."/>
            <person name="Hicks D.B."/>
            <person name="Pagni S."/>
            <person name="Fackelmayer O.J."/>
            <person name="Smith T.A."/>
            <person name="Earl J."/>
            <person name="Elbourne L.D."/>
            <person name="Hassan K."/>
            <person name="Paulsen I.T."/>
            <person name="Kolsto A.B."/>
            <person name="Tourasse N.J."/>
            <person name="Ehrlich G.D."/>
            <person name="Boissy R."/>
            <person name="Ivey D.M."/>
            <person name="Li G."/>
            <person name="Xue Y."/>
            <person name="Ma Y."/>
            <person name="Hu F.Z."/>
            <person name="Krulwich T.A."/>
        </authorList>
    </citation>
    <scope>NUCLEOTIDE SEQUENCE [LARGE SCALE GENOMIC DNA]</scope>
    <source>
        <strain evidence="2">ATCC BAA-2126 / JCM 17055 / OF4</strain>
    </source>
</reference>
<protein>
    <submittedName>
        <fullName evidence="1">Uncharacterized protein</fullName>
    </submittedName>
</protein>